<evidence type="ECO:0000256" key="2">
    <source>
        <dbReference type="ARBA" id="ARBA00022803"/>
    </source>
</evidence>
<proteinExistence type="predicted"/>
<dbReference type="Pfam" id="PF17128">
    <property type="entry name" value="DUF5107"/>
    <property type="match status" value="1"/>
</dbReference>
<evidence type="ECO:0000259" key="4">
    <source>
        <dbReference type="Pfam" id="PF17128"/>
    </source>
</evidence>
<dbReference type="RefSeq" id="WP_317900459.1">
    <property type="nucleotide sequence ID" value="NZ_JAIRBC010000001.1"/>
</dbReference>
<keyword evidence="2 3" id="KW-0802">TPR repeat</keyword>
<reference evidence="6" key="1">
    <citation type="submission" date="2023-02" db="EMBL/GenBank/DDBJ databases">
        <title>Genome of Flavobacteriaceae gen. nov. sp. strain F89.</title>
        <authorList>
            <person name="Wang Y."/>
        </authorList>
    </citation>
    <scope>NUCLEOTIDE SEQUENCE</scope>
    <source>
        <strain evidence="6">F89</strain>
    </source>
</reference>
<dbReference type="Gene3D" id="1.25.40.10">
    <property type="entry name" value="Tetratricopeptide repeat domain"/>
    <property type="match status" value="3"/>
</dbReference>
<feature type="repeat" description="TPR" evidence="3">
    <location>
        <begin position="465"/>
        <end position="498"/>
    </location>
</feature>
<dbReference type="PANTHER" id="PTHR44943">
    <property type="entry name" value="CELLULOSE SYNTHASE OPERON PROTEIN C"/>
    <property type="match status" value="1"/>
</dbReference>
<comment type="caution">
    <text evidence="6">The sequence shown here is derived from an EMBL/GenBank/DDBJ whole genome shotgun (WGS) entry which is preliminary data.</text>
</comment>
<accession>A0AAE3EQN4</accession>
<gene>
    <name evidence="6" type="ORF">K8352_00965</name>
</gene>
<keyword evidence="7" id="KW-1185">Reference proteome</keyword>
<dbReference type="Proteomes" id="UP001200642">
    <property type="component" value="Unassembled WGS sequence"/>
</dbReference>
<dbReference type="PROSITE" id="PS50005">
    <property type="entry name" value="TPR"/>
    <property type="match status" value="1"/>
</dbReference>
<dbReference type="InterPro" id="IPR056835">
    <property type="entry name" value="ARM_TT21_5th"/>
</dbReference>
<evidence type="ECO:0000259" key="5">
    <source>
        <dbReference type="Pfam" id="PF25064"/>
    </source>
</evidence>
<evidence type="ECO:0000256" key="3">
    <source>
        <dbReference type="PROSITE-ProRule" id="PRU00339"/>
    </source>
</evidence>
<feature type="domain" description="DUF5107" evidence="4">
    <location>
        <begin position="54"/>
        <end position="357"/>
    </location>
</feature>
<protein>
    <submittedName>
        <fullName evidence="6">DUF5107 domain-containing protein</fullName>
    </submittedName>
</protein>
<dbReference type="PANTHER" id="PTHR44943:SF8">
    <property type="entry name" value="TPR REPEAT-CONTAINING PROTEIN MJ0263"/>
    <property type="match status" value="1"/>
</dbReference>
<feature type="domain" description="Tetratricopeptide repeat protein 21A/21B fifth ARM repeats" evidence="5">
    <location>
        <begin position="481"/>
        <end position="577"/>
    </location>
</feature>
<sequence length="1046" mass="120122">MKESKGASIIYVLSLFQALLINAQSVTIKEETMALDTYMFSVPDPEPILDENPKIYPYFKFEGYSHTSKKKDWKVVVLENDYIKVFVLPEIGGKVWGAIEKSTGEEFLYKNKVIKFRDIAMRGPWTSGGIEFNFGIIGHSPATATPVDYQIRKNDDGSVSCIVGNTDLPSNTQWRVEINLQKDKAFFETKTSWYNASALNESYYNWMTAAAAAKDDLEIIAPGDSYLEHNGNADPWPIDVEGRDLSMYRNNNFGGSKSYHIVGDYKDFFGGYYHDSNFGFGHWSPYEEMPGQKIWLWALSRSGGIWEDLLTDTDGQYIEFQAGRLFNQYSPSYAVNPITQANFEPNVMDRWDEIWFPYKEIGGMVDATKFGVLNVEQDRDTTYIGINALQDLNEDLKVLVNGNQVYDKKIALRPMEVFSKKLAVLKSDRIEVFVGDRKLYYTNNTGKTLIKRPFQSDTDLKISKSQALFTRGWEEMKFRVYDKAYESFSELIKIDPSYQGALVKLAELEYRKTNFEMALQFANRALQMDTYNPGANYMAGIAYRAQKDYINALESLGWAARDVKFRSVSYAQMAEIYTALGNSERADLYAHKALDFNTYNLNARMVLLLLAREEKDADKFQKRRNELLKIDPLNHFASIETNFMDSNGGLKGNLLDNFQNEFPGESVLDLALYYYGLGHIEEAIALLSNAGNFPKIKIWLAYLFKDTDVTKSDAILKQVLMDSVDFVFPYRRETIPVLEWAESRMPHWKFKYFLAQNYMAAGLSDKGQELIKSCGEIPDSDVFYRFRAKSIHTLSYGDKLRDYQRALSLNSGNWLSWNETIQFYLANEKYTEAQKLGAKAYKKFPKNYSIGLSYSKALLYDHQYAKSIKVLKNCNVLPFEHASEGRRIYERSYVYLALEYVQKKNYTEAIQLLEASKEWPEHLGVGKPYNVDSRLQDFLLAHCFKEQGKEVDSRELLNSIASYTDDNLETPSPNLLFGLLAYKKLGKDSEADKLLKIMEGPTNEANRRNKLALAFYKNDREALAKMKDENIVDEGTWNILEASLNY</sequence>
<evidence type="ECO:0000313" key="6">
    <source>
        <dbReference type="EMBL" id="MCG2459312.1"/>
    </source>
</evidence>
<dbReference type="InterPro" id="IPR011990">
    <property type="entry name" value="TPR-like_helical_dom_sf"/>
</dbReference>
<name>A0AAE3EQN4_9FLAO</name>
<dbReference type="AlphaFoldDB" id="A0AAE3EQN4"/>
<dbReference type="InterPro" id="IPR033396">
    <property type="entry name" value="DUF5107"/>
</dbReference>
<dbReference type="SMART" id="SM00028">
    <property type="entry name" value="TPR"/>
    <property type="match status" value="5"/>
</dbReference>
<dbReference type="InterPro" id="IPR019734">
    <property type="entry name" value="TPR_rpt"/>
</dbReference>
<evidence type="ECO:0000256" key="1">
    <source>
        <dbReference type="ARBA" id="ARBA00022737"/>
    </source>
</evidence>
<dbReference type="InterPro" id="IPR051685">
    <property type="entry name" value="Ycf3/AcsC/BcsC/TPR_MFPF"/>
</dbReference>
<dbReference type="SUPFAM" id="SSF48452">
    <property type="entry name" value="TPR-like"/>
    <property type="match status" value="2"/>
</dbReference>
<dbReference type="Pfam" id="PF25064">
    <property type="entry name" value="ARM_TT21_5th"/>
    <property type="match status" value="1"/>
</dbReference>
<keyword evidence="1" id="KW-0677">Repeat</keyword>
<evidence type="ECO:0000313" key="7">
    <source>
        <dbReference type="Proteomes" id="UP001200642"/>
    </source>
</evidence>
<dbReference type="EMBL" id="JAIRBC010000001">
    <property type="protein sequence ID" value="MCG2459312.1"/>
    <property type="molecule type" value="Genomic_DNA"/>
</dbReference>
<organism evidence="6 7">
    <name type="scientific">Cerina litoralis</name>
    <dbReference type="NCBI Taxonomy" id="2874477"/>
    <lineage>
        <taxon>Bacteria</taxon>
        <taxon>Pseudomonadati</taxon>
        <taxon>Bacteroidota</taxon>
        <taxon>Flavobacteriia</taxon>
        <taxon>Flavobacteriales</taxon>
        <taxon>Flavobacteriaceae</taxon>
        <taxon>Cerina</taxon>
    </lineage>
</organism>